<proteinExistence type="predicted"/>
<name>A0A0V1GMK2_TRIPS</name>
<sequence>MPFDAALSQQSHFNDLTANVKAIFRLSYLHKSQTLQAFWKIPCYLRCICYSKMQR</sequence>
<dbReference type="AlphaFoldDB" id="A0A0V1GMK2"/>
<evidence type="ECO:0000313" key="2">
    <source>
        <dbReference type="EMBL" id="KRZ00354.1"/>
    </source>
</evidence>
<dbReference type="EMBL" id="JYDS01000858">
    <property type="protein sequence ID" value="KRZ00354.1"/>
    <property type="molecule type" value="Genomic_DNA"/>
</dbReference>
<gene>
    <name evidence="2" type="ORF">T4B_14721</name>
    <name evidence="1" type="ORF">T4B_8058</name>
</gene>
<protein>
    <submittedName>
        <fullName evidence="1">Uncharacterized protein</fullName>
    </submittedName>
</protein>
<accession>A0A0V1GMK2</accession>
<dbReference type="EMBL" id="JYDS01001189">
    <property type="protein sequence ID" value="KRY99456.1"/>
    <property type="molecule type" value="Genomic_DNA"/>
</dbReference>
<comment type="caution">
    <text evidence="1">The sequence shown here is derived from an EMBL/GenBank/DDBJ whole genome shotgun (WGS) entry which is preliminary data.</text>
</comment>
<organism evidence="1 3">
    <name type="scientific">Trichinella pseudospiralis</name>
    <name type="common">Parasitic roundworm</name>
    <dbReference type="NCBI Taxonomy" id="6337"/>
    <lineage>
        <taxon>Eukaryota</taxon>
        <taxon>Metazoa</taxon>
        <taxon>Ecdysozoa</taxon>
        <taxon>Nematoda</taxon>
        <taxon>Enoplea</taxon>
        <taxon>Dorylaimia</taxon>
        <taxon>Trichinellida</taxon>
        <taxon>Trichinellidae</taxon>
        <taxon>Trichinella</taxon>
    </lineage>
</organism>
<evidence type="ECO:0000313" key="1">
    <source>
        <dbReference type="EMBL" id="KRY99456.1"/>
    </source>
</evidence>
<evidence type="ECO:0000313" key="3">
    <source>
        <dbReference type="Proteomes" id="UP000054805"/>
    </source>
</evidence>
<dbReference type="Proteomes" id="UP000054805">
    <property type="component" value="Unassembled WGS sequence"/>
</dbReference>
<keyword evidence="3" id="KW-1185">Reference proteome</keyword>
<reference evidence="1 3" key="1">
    <citation type="submission" date="2015-01" db="EMBL/GenBank/DDBJ databases">
        <title>Evolution of Trichinella species and genotypes.</title>
        <authorList>
            <person name="Korhonen P.K."/>
            <person name="Edoardo P."/>
            <person name="Giuseppe L.R."/>
            <person name="Gasser R.B."/>
        </authorList>
    </citation>
    <scope>NUCLEOTIDE SEQUENCE [LARGE SCALE GENOMIC DNA]</scope>
    <source>
        <strain evidence="1">ISS588</strain>
    </source>
</reference>